<keyword evidence="2" id="KW-1185">Reference proteome</keyword>
<dbReference type="RefSeq" id="XP_033377112.1">
    <property type="nucleotide sequence ID" value="XM_033529649.1"/>
</dbReference>
<proteinExistence type="predicted"/>
<dbReference type="AlphaFoldDB" id="A0A6A5X737"/>
<dbReference type="Gene3D" id="3.30.559.10">
    <property type="entry name" value="Chloramphenicol acetyltransferase-like domain"/>
    <property type="match status" value="1"/>
</dbReference>
<accession>A0A6A5X737</accession>
<dbReference type="Gene3D" id="3.30.559.30">
    <property type="entry name" value="Nonribosomal peptide synthetase, condensation domain"/>
    <property type="match status" value="1"/>
</dbReference>
<dbReference type="PANTHER" id="PTHR42034">
    <property type="entry name" value="CHROMOSOME 7, WHOLE GENOME SHOTGUN SEQUENCE-RELATED"/>
    <property type="match status" value="1"/>
</dbReference>
<dbReference type="OrthoDB" id="2548233at2759"/>
<organism evidence="1 2">
    <name type="scientific">Aaosphaeria arxii CBS 175.79</name>
    <dbReference type="NCBI Taxonomy" id="1450172"/>
    <lineage>
        <taxon>Eukaryota</taxon>
        <taxon>Fungi</taxon>
        <taxon>Dikarya</taxon>
        <taxon>Ascomycota</taxon>
        <taxon>Pezizomycotina</taxon>
        <taxon>Dothideomycetes</taxon>
        <taxon>Pleosporomycetidae</taxon>
        <taxon>Pleosporales</taxon>
        <taxon>Pleosporales incertae sedis</taxon>
        <taxon>Aaosphaeria</taxon>
    </lineage>
</organism>
<dbReference type="Proteomes" id="UP000799778">
    <property type="component" value="Unassembled WGS sequence"/>
</dbReference>
<evidence type="ECO:0000313" key="1">
    <source>
        <dbReference type="EMBL" id="KAF2008773.1"/>
    </source>
</evidence>
<protein>
    <recommendedName>
        <fullName evidence="3">Condensation domain-containing protein</fullName>
    </recommendedName>
</protein>
<dbReference type="InterPro" id="IPR023213">
    <property type="entry name" value="CAT-like_dom_sf"/>
</dbReference>
<gene>
    <name evidence="1" type="ORF">BU24DRAFT_429078</name>
</gene>
<dbReference type="EMBL" id="ML978081">
    <property type="protein sequence ID" value="KAF2008773.1"/>
    <property type="molecule type" value="Genomic_DNA"/>
</dbReference>
<evidence type="ECO:0000313" key="2">
    <source>
        <dbReference type="Proteomes" id="UP000799778"/>
    </source>
</evidence>
<dbReference type="GeneID" id="54287046"/>
<evidence type="ECO:0008006" key="3">
    <source>
        <dbReference type="Google" id="ProtNLM"/>
    </source>
</evidence>
<dbReference type="SUPFAM" id="SSF52777">
    <property type="entry name" value="CoA-dependent acyltransferases"/>
    <property type="match status" value="1"/>
</dbReference>
<reference evidence="1" key="1">
    <citation type="journal article" date="2020" name="Stud. Mycol.">
        <title>101 Dothideomycetes genomes: a test case for predicting lifestyles and emergence of pathogens.</title>
        <authorList>
            <person name="Haridas S."/>
            <person name="Albert R."/>
            <person name="Binder M."/>
            <person name="Bloem J."/>
            <person name="Labutti K."/>
            <person name="Salamov A."/>
            <person name="Andreopoulos B."/>
            <person name="Baker S."/>
            <person name="Barry K."/>
            <person name="Bills G."/>
            <person name="Bluhm B."/>
            <person name="Cannon C."/>
            <person name="Castanera R."/>
            <person name="Culley D."/>
            <person name="Daum C."/>
            <person name="Ezra D."/>
            <person name="Gonzalez J."/>
            <person name="Henrissat B."/>
            <person name="Kuo A."/>
            <person name="Liang C."/>
            <person name="Lipzen A."/>
            <person name="Lutzoni F."/>
            <person name="Magnuson J."/>
            <person name="Mondo S."/>
            <person name="Nolan M."/>
            <person name="Ohm R."/>
            <person name="Pangilinan J."/>
            <person name="Park H.-J."/>
            <person name="Ramirez L."/>
            <person name="Alfaro M."/>
            <person name="Sun H."/>
            <person name="Tritt A."/>
            <person name="Yoshinaga Y."/>
            <person name="Zwiers L.-H."/>
            <person name="Turgeon B."/>
            <person name="Goodwin S."/>
            <person name="Spatafora J."/>
            <person name="Crous P."/>
            <person name="Grigoriev I."/>
        </authorList>
    </citation>
    <scope>NUCLEOTIDE SEQUENCE</scope>
    <source>
        <strain evidence="1">CBS 175.79</strain>
    </source>
</reference>
<dbReference type="PANTHER" id="PTHR42034:SF1">
    <property type="entry name" value="CONDENSATION DOMAIN-CONTAINING PROTEIN"/>
    <property type="match status" value="1"/>
</dbReference>
<sequence length="309" mass="34470">MKHPWKETAPGRVERGLDSSERFLKAVAIPFKPLGRENWALNIILNVSFGSEKETKDGVVPALREAWVKLRYHHPFIATDIQLEENKYKYSTPTEDVMEQWVLESFFVHEDISVDQFLIQAMWAEASSVHYFPQSSEILLRTHHWLIDGIGGLHLANRFLELYAEGAAVPNPQFGDEIKNLPPSLFDAAGFPENATGPGVVQKAQAKFMDFASNLPSIGLPVEASPMGPGGTIRKHISFAQDKLEALLAACRAKNITIAVAVHAALAVVTQEKAYQSALAKNFTTVAFFDYRKYLPAPYNDTRQYPMGV</sequence>
<name>A0A6A5X737_9PLEO</name>